<gene>
    <name evidence="1" type="ORF">ENL21_05735</name>
</gene>
<dbReference type="InterPro" id="IPR000600">
    <property type="entry name" value="ROK"/>
</dbReference>
<dbReference type="GO" id="GO:0003677">
    <property type="term" value="F:DNA binding"/>
    <property type="evidence" value="ECO:0007669"/>
    <property type="project" value="TreeGrafter"/>
</dbReference>
<dbReference type="SUPFAM" id="SSF53067">
    <property type="entry name" value="Actin-like ATPase domain"/>
    <property type="match status" value="1"/>
</dbReference>
<dbReference type="InterPro" id="IPR043129">
    <property type="entry name" value="ATPase_NBD"/>
</dbReference>
<proteinExistence type="predicted"/>
<dbReference type="Gene3D" id="3.30.420.40">
    <property type="match status" value="1"/>
</dbReference>
<dbReference type="GO" id="GO:0006355">
    <property type="term" value="P:regulation of DNA-templated transcription"/>
    <property type="evidence" value="ECO:0007669"/>
    <property type="project" value="TreeGrafter"/>
</dbReference>
<dbReference type="AlphaFoldDB" id="A0A7V5H3P0"/>
<evidence type="ECO:0000313" key="1">
    <source>
        <dbReference type="EMBL" id="HHE55264.1"/>
    </source>
</evidence>
<reference evidence="1" key="1">
    <citation type="journal article" date="2020" name="mSystems">
        <title>Genome- and Community-Level Interaction Insights into Carbon Utilization and Element Cycling Functions of Hydrothermarchaeota in Hydrothermal Sediment.</title>
        <authorList>
            <person name="Zhou Z."/>
            <person name="Liu Y."/>
            <person name="Xu W."/>
            <person name="Pan J."/>
            <person name="Luo Z.H."/>
            <person name="Li M."/>
        </authorList>
    </citation>
    <scope>NUCLEOTIDE SEQUENCE [LARGE SCALE GENOMIC DNA]</scope>
    <source>
        <strain evidence="1">HyVt-76</strain>
    </source>
</reference>
<organism evidence="1">
    <name type="scientific">Caldithrix abyssi</name>
    <dbReference type="NCBI Taxonomy" id="187145"/>
    <lineage>
        <taxon>Bacteria</taxon>
        <taxon>Pseudomonadati</taxon>
        <taxon>Calditrichota</taxon>
        <taxon>Calditrichia</taxon>
        <taxon>Calditrichales</taxon>
        <taxon>Calditrichaceae</taxon>
        <taxon>Caldithrix</taxon>
    </lineage>
</organism>
<sequence length="131" mass="14371">MPEGKILKEYADKLHQLDVYTVIDAAKKGDSVARMCINILGHHIGQNIAPAIGLINPEKLVIAGDVSELEEMVIEPVNKEIEMITLNLVHSNLEVTTSIHGRYSVAMGAASLILNEFFKVVLIKKSEIVPL</sequence>
<dbReference type="PANTHER" id="PTHR18964:SF175">
    <property type="entry name" value="N-ACETYLGLUCOSAMINE REPRESSOR"/>
    <property type="match status" value="1"/>
</dbReference>
<dbReference type="EMBL" id="DRTD01000423">
    <property type="protein sequence ID" value="HHE55264.1"/>
    <property type="molecule type" value="Genomic_DNA"/>
</dbReference>
<dbReference type="PANTHER" id="PTHR18964">
    <property type="entry name" value="ROK (REPRESSOR, ORF, KINASE) FAMILY"/>
    <property type="match status" value="1"/>
</dbReference>
<protein>
    <submittedName>
        <fullName evidence="1">ROK family protein</fullName>
    </submittedName>
</protein>
<comment type="caution">
    <text evidence="1">The sequence shown here is derived from an EMBL/GenBank/DDBJ whole genome shotgun (WGS) entry which is preliminary data.</text>
</comment>
<dbReference type="Pfam" id="PF00480">
    <property type="entry name" value="ROK"/>
    <property type="match status" value="1"/>
</dbReference>
<name>A0A7V5H3P0_CALAY</name>
<dbReference type="Proteomes" id="UP000886111">
    <property type="component" value="Unassembled WGS sequence"/>
</dbReference>
<accession>A0A7V5H3P0</accession>